<evidence type="ECO:0000313" key="3">
    <source>
        <dbReference type="Proteomes" id="UP001215712"/>
    </source>
</evidence>
<gene>
    <name evidence="2" type="ORF">N7493_009385</name>
</gene>
<organism evidence="2 3">
    <name type="scientific">Penicillium malachiteum</name>
    <dbReference type="NCBI Taxonomy" id="1324776"/>
    <lineage>
        <taxon>Eukaryota</taxon>
        <taxon>Fungi</taxon>
        <taxon>Dikarya</taxon>
        <taxon>Ascomycota</taxon>
        <taxon>Pezizomycotina</taxon>
        <taxon>Eurotiomycetes</taxon>
        <taxon>Eurotiomycetidae</taxon>
        <taxon>Eurotiales</taxon>
        <taxon>Aspergillaceae</taxon>
        <taxon>Penicillium</taxon>
    </lineage>
</organism>
<keyword evidence="3" id="KW-1185">Reference proteome</keyword>
<reference evidence="2" key="1">
    <citation type="journal article" date="2023" name="IMA Fungus">
        <title>Comparative genomic study of the Penicillium genus elucidates a diverse pangenome and 15 lateral gene transfer events.</title>
        <authorList>
            <person name="Petersen C."/>
            <person name="Sorensen T."/>
            <person name="Nielsen M.R."/>
            <person name="Sondergaard T.E."/>
            <person name="Sorensen J.L."/>
            <person name="Fitzpatrick D.A."/>
            <person name="Frisvad J.C."/>
            <person name="Nielsen K.L."/>
        </authorList>
    </citation>
    <scope>NUCLEOTIDE SEQUENCE</scope>
    <source>
        <strain evidence="2">IBT 17514</strain>
    </source>
</reference>
<feature type="compositionally biased region" description="Pro residues" evidence="1">
    <location>
        <begin position="7"/>
        <end position="20"/>
    </location>
</feature>
<dbReference type="Proteomes" id="UP001215712">
    <property type="component" value="Unassembled WGS sequence"/>
</dbReference>
<evidence type="ECO:0000313" key="2">
    <source>
        <dbReference type="EMBL" id="KAJ5710218.1"/>
    </source>
</evidence>
<proteinExistence type="predicted"/>
<name>A0AAD6HF74_9EURO</name>
<sequence length="267" mass="28810">MGVVRAPGPPTISGPHPPWSWMPDGLGQNGPCRAANWAPYLACHAVGVGPFLRSPAAAHRLAPTPQPTSQLVSPTSNLFQPPLPRLSSSFGWGWFFCRPSPSQLVPPTSNLFTKGQLVFPYLSLVFGGVSALPSDYGRTLSTGPALVPSGLPFHQRSFLLFLPPSPPFRQLADHSSPVDTRAGARRLNAPFQAPRRCRGPRWGGVKPNNPALSHNAQRLVATRLLDRVHDPLGHFSRLQRIYPSREVTLQSASQLPGVSPWGPSPAC</sequence>
<comment type="caution">
    <text evidence="2">The sequence shown here is derived from an EMBL/GenBank/DDBJ whole genome shotgun (WGS) entry which is preliminary data.</text>
</comment>
<dbReference type="EMBL" id="JAQJAN010000016">
    <property type="protein sequence ID" value="KAJ5710218.1"/>
    <property type="molecule type" value="Genomic_DNA"/>
</dbReference>
<accession>A0AAD6HF74</accession>
<evidence type="ECO:0000256" key="1">
    <source>
        <dbReference type="SAM" id="MobiDB-lite"/>
    </source>
</evidence>
<feature type="region of interest" description="Disordered" evidence="1">
    <location>
        <begin position="1"/>
        <end position="22"/>
    </location>
</feature>
<dbReference type="AlphaFoldDB" id="A0AAD6HF74"/>
<reference evidence="2" key="2">
    <citation type="submission" date="2023-01" db="EMBL/GenBank/DDBJ databases">
        <authorList>
            <person name="Petersen C."/>
        </authorList>
    </citation>
    <scope>NUCLEOTIDE SEQUENCE</scope>
    <source>
        <strain evidence="2">IBT 17514</strain>
    </source>
</reference>
<protein>
    <submittedName>
        <fullName evidence="2">Uncharacterized protein</fullName>
    </submittedName>
</protein>